<gene>
    <name evidence="3" type="ORF">ECVG_04382</name>
</gene>
<keyword evidence="3" id="KW-0540">Nuclease</keyword>
<dbReference type="Pfam" id="PF04851">
    <property type="entry name" value="ResIII"/>
    <property type="match status" value="1"/>
</dbReference>
<evidence type="ECO:0000259" key="2">
    <source>
        <dbReference type="Pfam" id="PF19778"/>
    </source>
</evidence>
<dbReference type="InterPro" id="IPR045572">
    <property type="entry name" value="RE_endonuc_C"/>
</dbReference>
<keyword evidence="3" id="KW-0255">Endonuclease</keyword>
<sequence>MKLHFESDLTYQQNAITSVCDLFEGQEKWESEMTVLAPAQGVLSFEGSTGSMPVNPQIPEDDVLLKNLNNVQLKNQLPPSPVLDSHDFTVEMETGTGKTYVYLRTMLELNKRYGMSKFIIVVPSVAIKEGVYKTLQITEEHFKSLYAGVPYEYYLYDSAKPADVRNFATSSVMQIMVMTVGAINKKDVNKLYQSSEKTTVDDLDKPIDLIRATRPIIIVDEPQSVDGGLNGAGKTALDAMHPMFTLRYSATHVHKHHMVYRLDAIDAYNQKLVKQIEVAGLEVQNASNSPYVKLVSINNKKNSISATLIVDIADKKGGVNRSEITVHDGMTLDDETGRDIYQGYRISEIRTGKEGYLTLDTPSNTYYMKEGDIVGDIDPMLIQRHMIRRTIREHLDKELRLNPQQIKVLTLFFIDKVDFYRQTNEEGLLEPGEYARIFEEEYLKAIKSPAYKTLVPSHPEHAKDVHDGYFSIDKKGAWAETTESNNAGRENAERGYNLIMKNKEKLLSFSNPVRFIFSHSALKEGWDNPNVFQICSLREMGSERERRQTLGRGLRLCVNQEGERVRDDSINILTVIASENYEAYAERLQSEIENETGIRFGIIEKDAFAHLIASDYPQGVGIAGSHEIWAELQTEGYLEKSGKITKALKEALFKNTFAVGEKYALLQEQIETILRKSAGRLNINNADERKTIKYRKEVLNSPEFEALWQRICQKTLYRLAFDEDELIKSCTKSLSEMQPVAKAMVSFSKATIKQSQSGLDVKALSNGTTSTVIDVAEQPLPDILGVLQEKTGLTRRSLSTILKESGRLADFAKNPQQFISEAIGRINYCKRLSIVDGIKYYPLKGEVYAQSLFMDKELTGYARNLFETSSKSVYEYVPKDSEVEGRFAQELEEQDEVKLYVKLPGWFKIPTPLGTYNPDWALVIEDNGEEHIYFVVETKSKHIGLGNEEDAKITCGNAHFISLKDQMNNPARYMRSTNINDVLSSI</sequence>
<feature type="domain" description="Helicase/UvrB N-terminal" evidence="1">
    <location>
        <begin position="11"/>
        <end position="251"/>
    </location>
</feature>
<dbReference type="InterPro" id="IPR006935">
    <property type="entry name" value="Helicase/UvrB_N"/>
</dbReference>
<dbReference type="GO" id="GO:0003677">
    <property type="term" value="F:DNA binding"/>
    <property type="evidence" value="ECO:0007669"/>
    <property type="project" value="InterPro"/>
</dbReference>
<dbReference type="Gene3D" id="3.40.50.300">
    <property type="entry name" value="P-loop containing nucleotide triphosphate hydrolases"/>
    <property type="match status" value="2"/>
</dbReference>
<dbReference type="Proteomes" id="UP000193045">
    <property type="component" value="Unassembled WGS sequence"/>
</dbReference>
<evidence type="ECO:0000313" key="3">
    <source>
        <dbReference type="EMBL" id="OSL07348.1"/>
    </source>
</evidence>
<dbReference type="GO" id="GO:0005829">
    <property type="term" value="C:cytosol"/>
    <property type="evidence" value="ECO:0007669"/>
    <property type="project" value="TreeGrafter"/>
</dbReference>
<organism evidence="3 4">
    <name type="scientific">Escherichia coli H386</name>
    <dbReference type="NCBI Taxonomy" id="656397"/>
    <lineage>
        <taxon>Bacteria</taxon>
        <taxon>Pseudomonadati</taxon>
        <taxon>Pseudomonadota</taxon>
        <taxon>Gammaproteobacteria</taxon>
        <taxon>Enterobacterales</taxon>
        <taxon>Enterobacteriaceae</taxon>
        <taxon>Escherichia</taxon>
    </lineage>
</organism>
<dbReference type="Pfam" id="PF19778">
    <property type="entry name" value="RE_endonuc"/>
    <property type="match status" value="1"/>
</dbReference>
<evidence type="ECO:0000259" key="1">
    <source>
        <dbReference type="Pfam" id="PF04851"/>
    </source>
</evidence>
<dbReference type="GO" id="GO:0005524">
    <property type="term" value="F:ATP binding"/>
    <property type="evidence" value="ECO:0007669"/>
    <property type="project" value="InterPro"/>
</dbReference>
<proteinExistence type="predicted"/>
<evidence type="ECO:0000313" key="4">
    <source>
        <dbReference type="Proteomes" id="UP000193045"/>
    </source>
</evidence>
<dbReference type="GO" id="GO:0015668">
    <property type="term" value="F:type III site-specific deoxyribonuclease activity"/>
    <property type="evidence" value="ECO:0007669"/>
    <property type="project" value="InterPro"/>
</dbReference>
<keyword evidence="3" id="KW-0378">Hydrolase</keyword>
<accession>A0A1X3JGC0</accession>
<reference evidence="3 4" key="1">
    <citation type="submission" date="2010-04" db="EMBL/GenBank/DDBJ databases">
        <title>The Genome Sequence of Escherichia coli H386.</title>
        <authorList>
            <consortium name="The Broad Institute Genome Sequencing Platform"/>
            <consortium name="The Broad Institute Genome Sequencing Center for Infectious Disease"/>
            <person name="Feldgarden M."/>
            <person name="Gordon D.M."/>
            <person name="Johnson J.R."/>
            <person name="Johnston B.D."/>
            <person name="Young S."/>
            <person name="Zeng Q."/>
            <person name="Koehrsen M."/>
            <person name="Alvarado L."/>
            <person name="Berlin A.M."/>
            <person name="Borenstein D."/>
            <person name="Chapman S.B."/>
            <person name="Chen Z."/>
            <person name="Engels R."/>
            <person name="Freedman E."/>
            <person name="Gellesch M."/>
            <person name="Goldberg J."/>
            <person name="Griggs A."/>
            <person name="Gujja S."/>
            <person name="Heilman E.R."/>
            <person name="Heiman D.I."/>
            <person name="Hepburn T.A."/>
            <person name="Howarth C."/>
            <person name="Jen D."/>
            <person name="Larson L."/>
            <person name="Mehta T."/>
            <person name="Park D."/>
            <person name="Pearson M."/>
            <person name="Richards J."/>
            <person name="Roberts A."/>
            <person name="Saif S."/>
            <person name="Shea T.D."/>
            <person name="Shenoy N."/>
            <person name="Sisk P."/>
            <person name="Stolte C."/>
            <person name="Sykes S.N."/>
            <person name="Walk T."/>
            <person name="White J."/>
            <person name="Yandava C."/>
            <person name="Haas B."/>
            <person name="Henn M.R."/>
            <person name="Nusbaum C."/>
            <person name="Birren B."/>
        </authorList>
    </citation>
    <scope>NUCLEOTIDE SEQUENCE [LARGE SCALE GENOMIC DNA]</scope>
    <source>
        <strain evidence="3 4">H386</strain>
    </source>
</reference>
<dbReference type="InterPro" id="IPR050742">
    <property type="entry name" value="Helicase_Restrict-Modif_Enz"/>
</dbReference>
<protein>
    <submittedName>
        <fullName evidence="3">Type III restriction system endonuclease</fullName>
    </submittedName>
</protein>
<dbReference type="RefSeq" id="WP_000766119.1">
    <property type="nucleotide sequence ID" value="NZ_ADJB01000062.1"/>
</dbReference>
<dbReference type="InterPro" id="IPR027417">
    <property type="entry name" value="P-loop_NTPase"/>
</dbReference>
<dbReference type="PANTHER" id="PTHR47396:SF1">
    <property type="entry name" value="ATP-DEPENDENT HELICASE IRC3-RELATED"/>
    <property type="match status" value="1"/>
</dbReference>
<comment type="caution">
    <text evidence="3">The sequence shown here is derived from an EMBL/GenBank/DDBJ whole genome shotgun (WGS) entry which is preliminary data.</text>
</comment>
<dbReference type="EMBL" id="ADJB01000062">
    <property type="protein sequence ID" value="OSL07348.1"/>
    <property type="molecule type" value="Genomic_DNA"/>
</dbReference>
<feature type="domain" description="Type III restriction enzyme C-terminal endonuclease" evidence="2">
    <location>
        <begin position="871"/>
        <end position="970"/>
    </location>
</feature>
<dbReference type="PANTHER" id="PTHR47396">
    <property type="entry name" value="TYPE I RESTRICTION ENZYME ECOKI R PROTEIN"/>
    <property type="match status" value="1"/>
</dbReference>
<dbReference type="AlphaFoldDB" id="A0A1X3JGC0"/>
<dbReference type="SUPFAM" id="SSF52540">
    <property type="entry name" value="P-loop containing nucleoside triphosphate hydrolases"/>
    <property type="match status" value="1"/>
</dbReference>
<name>A0A1X3JGC0_ECOLX</name>